<dbReference type="SUPFAM" id="SSF81383">
    <property type="entry name" value="F-box domain"/>
    <property type="match status" value="1"/>
</dbReference>
<evidence type="ECO:0000313" key="3">
    <source>
        <dbReference type="RefSeq" id="XP_010419336.1"/>
    </source>
</evidence>
<sequence>MKKLKLKKQLASDDDDDRLTISKCNTCTPSSSSSSLPDSIPPDVFTEIISRLPAKSIPNCRRVSKSWAATLRSSDFDELFLTKSPNQPLILFAFMIESRLPFFTSPQDHEDSSLEATLHRTYLQIDRFSKITPPARGLLCIEDKRRMLVICNPITGESVILPKPESNLMWSRSVLGYEPVEKQFKVFCTTWSPHHPLNTTHGEHYVLTLGSKTNWRMVESWKPFRPVFDGGICINGVLYYVGKLNCYPEDVVIVCFDVRFEKLSFINKPKGMRQIQFDSRLVNHKGRLGVIQCSNSRKITGSTTKSFDLWILEDAKKHGWTKRIYVLPIPWRDMVGNTKLRVLGMTGTCEILLSPYELCDPYYLVYYNIEMNIVRKVEIRGFGSFKTRTIPHLFVDYVEDVKFI</sequence>
<dbReference type="Proteomes" id="UP000694864">
    <property type="component" value="Chromosome 7"/>
</dbReference>
<evidence type="ECO:0000259" key="1">
    <source>
        <dbReference type="SMART" id="SM00256"/>
    </source>
</evidence>
<organism evidence="2 3">
    <name type="scientific">Camelina sativa</name>
    <name type="common">False flax</name>
    <name type="synonym">Myagrum sativum</name>
    <dbReference type="NCBI Taxonomy" id="90675"/>
    <lineage>
        <taxon>Eukaryota</taxon>
        <taxon>Viridiplantae</taxon>
        <taxon>Streptophyta</taxon>
        <taxon>Embryophyta</taxon>
        <taxon>Tracheophyta</taxon>
        <taxon>Spermatophyta</taxon>
        <taxon>Magnoliopsida</taxon>
        <taxon>eudicotyledons</taxon>
        <taxon>Gunneridae</taxon>
        <taxon>Pentapetalae</taxon>
        <taxon>rosids</taxon>
        <taxon>malvids</taxon>
        <taxon>Brassicales</taxon>
        <taxon>Brassicaceae</taxon>
        <taxon>Camelineae</taxon>
        <taxon>Camelina</taxon>
    </lineage>
</organism>
<dbReference type="InterPro" id="IPR017451">
    <property type="entry name" value="F-box-assoc_interact_dom"/>
</dbReference>
<evidence type="ECO:0000313" key="2">
    <source>
        <dbReference type="Proteomes" id="UP000694864"/>
    </source>
</evidence>
<gene>
    <name evidence="3" type="primary">LOC104705041</name>
</gene>
<dbReference type="InterPro" id="IPR013187">
    <property type="entry name" value="F-box-assoc_dom_typ3"/>
</dbReference>
<dbReference type="PANTHER" id="PTHR31111:SF125">
    <property type="entry name" value="F-BOX PROTEIN CPR30-LIKE"/>
    <property type="match status" value="1"/>
</dbReference>
<protein>
    <submittedName>
        <fullName evidence="3">F-box protein DOR-like</fullName>
    </submittedName>
</protein>
<dbReference type="Pfam" id="PF08268">
    <property type="entry name" value="FBA_3"/>
    <property type="match status" value="1"/>
</dbReference>
<dbReference type="RefSeq" id="XP_010419336.1">
    <property type="nucleotide sequence ID" value="XM_010421034.1"/>
</dbReference>
<dbReference type="Pfam" id="PF00646">
    <property type="entry name" value="F-box"/>
    <property type="match status" value="1"/>
</dbReference>
<dbReference type="SMART" id="SM00256">
    <property type="entry name" value="FBOX"/>
    <property type="match status" value="1"/>
</dbReference>
<accession>A0ABM0T192</accession>
<name>A0ABM0T192_CAMSA</name>
<dbReference type="NCBIfam" id="TIGR01640">
    <property type="entry name" value="F_box_assoc_1"/>
    <property type="match status" value="1"/>
</dbReference>
<feature type="domain" description="F-box" evidence="1">
    <location>
        <begin position="40"/>
        <end position="80"/>
    </location>
</feature>
<dbReference type="InterPro" id="IPR001810">
    <property type="entry name" value="F-box_dom"/>
</dbReference>
<keyword evidence="2" id="KW-1185">Reference proteome</keyword>
<reference evidence="3" key="2">
    <citation type="submission" date="2025-08" db="UniProtKB">
        <authorList>
            <consortium name="RefSeq"/>
        </authorList>
    </citation>
    <scope>IDENTIFICATION</scope>
    <source>
        <tissue evidence="3">Leaf</tissue>
    </source>
</reference>
<dbReference type="GeneID" id="104705041"/>
<reference evidence="2" key="1">
    <citation type="journal article" date="2014" name="Nat. Commun.">
        <title>The emerging biofuel crop Camelina sativa retains a highly undifferentiated hexaploid genome structure.</title>
        <authorList>
            <person name="Kagale S."/>
            <person name="Koh C."/>
            <person name="Nixon J."/>
            <person name="Bollina V."/>
            <person name="Clarke W.E."/>
            <person name="Tuteja R."/>
            <person name="Spillane C."/>
            <person name="Robinson S.J."/>
            <person name="Links M.G."/>
            <person name="Clarke C."/>
            <person name="Higgins E.E."/>
            <person name="Huebert T."/>
            <person name="Sharpe A.G."/>
            <person name="Parkin I.A."/>
        </authorList>
    </citation>
    <scope>NUCLEOTIDE SEQUENCE [LARGE SCALE GENOMIC DNA]</scope>
    <source>
        <strain evidence="2">cv. DH55</strain>
    </source>
</reference>
<proteinExistence type="predicted"/>
<dbReference type="PANTHER" id="PTHR31111">
    <property type="entry name" value="BNAA05G37150D PROTEIN-RELATED"/>
    <property type="match status" value="1"/>
</dbReference>
<dbReference type="InterPro" id="IPR036047">
    <property type="entry name" value="F-box-like_dom_sf"/>
</dbReference>